<feature type="domain" description="Acyl-CoA thioesterase-like N-terminal HotDog" evidence="1">
    <location>
        <begin position="722"/>
        <end position="801"/>
    </location>
</feature>
<dbReference type="Pfam" id="PF13622">
    <property type="entry name" value="4HBT_3"/>
    <property type="match status" value="1"/>
</dbReference>
<reference evidence="3" key="1">
    <citation type="journal article" date="2021" name="Nat. Commun.">
        <title>Genetic determinants of endophytism in the Arabidopsis root mycobiome.</title>
        <authorList>
            <person name="Mesny F."/>
            <person name="Miyauchi S."/>
            <person name="Thiergart T."/>
            <person name="Pickel B."/>
            <person name="Atanasova L."/>
            <person name="Karlsson M."/>
            <person name="Huettel B."/>
            <person name="Barry K.W."/>
            <person name="Haridas S."/>
            <person name="Chen C."/>
            <person name="Bauer D."/>
            <person name="Andreopoulos W."/>
            <person name="Pangilinan J."/>
            <person name="LaButti K."/>
            <person name="Riley R."/>
            <person name="Lipzen A."/>
            <person name="Clum A."/>
            <person name="Drula E."/>
            <person name="Henrissat B."/>
            <person name="Kohler A."/>
            <person name="Grigoriev I.V."/>
            <person name="Martin F.M."/>
            <person name="Hacquard S."/>
        </authorList>
    </citation>
    <scope>NUCLEOTIDE SEQUENCE</scope>
    <source>
        <strain evidence="3">MPI-CAGE-AT-0023</strain>
    </source>
</reference>
<sequence>MNPRPKVHDLMIVFDAITTGQGGVAALKEAIPDIINFVALADCFERIGVLAYRNYSSNNVIQWSGWCSPFSTTGCVSQDDILNFVQALELPEDSKDNSHGASKAALAKAYQEMRPDANATIILLYTCAPPMFDQTSGHYNLEQITLDEGRSCLHARYDGVSTNTGHFISSGSSSIYTSSNLAINYIDGDEGYKRSVLKQLDRIIDTKMSVIAIHPLYGPLWHAVCSDQTDNNNNNNTNNMKKSLLKKFGAHLNLITDVRDKKQTQAWLEESYNVFHEINDAILTIPSEHQFPLIYADPGTIYLQPNQDDAALTRAQLLDIGRSCDKDILRRLGNVLIRMHYLTERPAALLAAYTISLGIVPLLHVAVPQLVAFRDKWNTTKKPETWSTGCLSLLLKADRFLEKRGLVSPGEESILRVEDRKLFQTLVDYKKLEKSLTATLNVKVGWHPSNIEAAVIHVETCHTCNRRRSVTVMTSDGICRYCSAGRNAIDAPEDHDESTLVLWTECGSCQAQYIVDDNKGKSPKCFYCRSGCTAQTVECSKCLSRIIWPEEIRPKGLDLSSFQCYACVSGVSTIESRKTTVRDLVEQNVSSFLRNDDDVITNPLKGMSLFDIASSCDLAHLSSKVQVLPENNSPLLLDGKLIHNQTDLKAKLRDMILPQETEECAFCLEEKPDLQFVCTDTRCSAFHEYRQYISGDFYYPSLEVNSRVTQQDTTTFTVNLAQPFAVGTVPHGGYISAMFLRAASTYLTPYNQPDTFAAHWHFLSATHTGPAVLVVEEVRRGRALSILHITLYQEGLLSDSPWISDKSKKKVAAYVTNNLLNGERGLSLPTGFELSASPPPVDLTKLAIEQDPNWERLHMVVMDVAPMMQHVEFYFPKHKQTPPATWDLWLRMSNNERWTTWALGYIADVAPALIIEGYRPTDLDAPVPKDRFAFDKIYWMPTVSMSLDVKKALPKEGEEWLRIRISAKVIKDGRYDAEVIVFDREDDVVALSNHVALILDGERNWGREEKL</sequence>
<dbReference type="Gene3D" id="2.40.160.210">
    <property type="entry name" value="Acyl-CoA thioesterase, double hotdog domain"/>
    <property type="match status" value="1"/>
</dbReference>
<comment type="caution">
    <text evidence="3">The sequence shown here is derived from an EMBL/GenBank/DDBJ whole genome shotgun (WGS) entry which is preliminary data.</text>
</comment>
<dbReference type="InterPro" id="IPR042171">
    <property type="entry name" value="Acyl-CoA_hotdog"/>
</dbReference>
<evidence type="ECO:0000313" key="4">
    <source>
        <dbReference type="Proteomes" id="UP000720189"/>
    </source>
</evidence>
<dbReference type="InterPro" id="IPR049450">
    <property type="entry name" value="ACOT8-like_C"/>
</dbReference>
<dbReference type="PANTHER" id="PTHR38110:SF1">
    <property type="entry name" value="THIOESTERASE DOMAIN-CONTAINING PROTEIN"/>
    <property type="match status" value="1"/>
</dbReference>
<protein>
    <submittedName>
        <fullName evidence="3">Thioesterase-like superfamily-domain-containing protein</fullName>
    </submittedName>
</protein>
<evidence type="ECO:0000259" key="1">
    <source>
        <dbReference type="Pfam" id="PF13622"/>
    </source>
</evidence>
<gene>
    <name evidence="3" type="ORF">BKA55DRAFT_663047</name>
</gene>
<dbReference type="OrthoDB" id="2532955at2759"/>
<dbReference type="RefSeq" id="XP_046049818.1">
    <property type="nucleotide sequence ID" value="XM_046197649.1"/>
</dbReference>
<dbReference type="PANTHER" id="PTHR38110">
    <property type="entry name" value="CHROMOSOME 23, WHOLE GENOME SHOTGUN SEQUENCE"/>
    <property type="match status" value="1"/>
</dbReference>
<evidence type="ECO:0000259" key="2">
    <source>
        <dbReference type="Pfam" id="PF20789"/>
    </source>
</evidence>
<dbReference type="EMBL" id="JAGMUX010000007">
    <property type="protein sequence ID" value="KAH7253571.1"/>
    <property type="molecule type" value="Genomic_DNA"/>
</dbReference>
<dbReference type="InterPro" id="IPR049449">
    <property type="entry name" value="TesB_ACOT8-like_N"/>
</dbReference>
<dbReference type="AlphaFoldDB" id="A0A9P9KDP9"/>
<dbReference type="Proteomes" id="UP000720189">
    <property type="component" value="Unassembled WGS sequence"/>
</dbReference>
<accession>A0A9P9KDP9</accession>
<dbReference type="InterPro" id="IPR052389">
    <property type="entry name" value="Sec_Metab_Biosynth-Assoc"/>
</dbReference>
<proteinExistence type="predicted"/>
<name>A0A9P9KDP9_FUSRE</name>
<dbReference type="InterPro" id="IPR029069">
    <property type="entry name" value="HotDog_dom_sf"/>
</dbReference>
<dbReference type="Pfam" id="PF20789">
    <property type="entry name" value="4HBT_3C"/>
    <property type="match status" value="1"/>
</dbReference>
<dbReference type="GeneID" id="70227603"/>
<dbReference type="SUPFAM" id="SSF54637">
    <property type="entry name" value="Thioesterase/thiol ester dehydrase-isomerase"/>
    <property type="match status" value="2"/>
</dbReference>
<keyword evidence="4" id="KW-1185">Reference proteome</keyword>
<evidence type="ECO:0000313" key="3">
    <source>
        <dbReference type="EMBL" id="KAH7253571.1"/>
    </source>
</evidence>
<organism evidence="3 4">
    <name type="scientific">Fusarium redolens</name>
    <dbReference type="NCBI Taxonomy" id="48865"/>
    <lineage>
        <taxon>Eukaryota</taxon>
        <taxon>Fungi</taxon>
        <taxon>Dikarya</taxon>
        <taxon>Ascomycota</taxon>
        <taxon>Pezizomycotina</taxon>
        <taxon>Sordariomycetes</taxon>
        <taxon>Hypocreomycetidae</taxon>
        <taxon>Hypocreales</taxon>
        <taxon>Nectriaceae</taxon>
        <taxon>Fusarium</taxon>
        <taxon>Fusarium redolens species complex</taxon>
    </lineage>
</organism>
<feature type="domain" description="Acyl-CoA thioesterase-like C-terminal" evidence="2">
    <location>
        <begin position="865"/>
        <end position="998"/>
    </location>
</feature>